<feature type="coiled-coil region" evidence="1">
    <location>
        <begin position="63"/>
        <end position="90"/>
    </location>
</feature>
<evidence type="ECO:0000256" key="1">
    <source>
        <dbReference type="SAM" id="Coils"/>
    </source>
</evidence>
<evidence type="ECO:0000313" key="2">
    <source>
        <dbReference type="EMBL" id="ALG96826.1"/>
    </source>
</evidence>
<dbReference type="Proteomes" id="UP000202152">
    <property type="component" value="Segment"/>
</dbReference>
<dbReference type="RefSeq" id="YP_009197903.1">
    <property type="nucleotide sequence ID" value="NC_028787.1"/>
</dbReference>
<name>A0A0N9PCQ1_9VIRU</name>
<keyword evidence="3" id="KW-1185">Reference proteome</keyword>
<keyword evidence="1" id="KW-0175">Coiled coil</keyword>
<dbReference type="EMBL" id="KP282674">
    <property type="protein sequence ID" value="ALG96826.1"/>
    <property type="molecule type" value="Genomic_DNA"/>
</dbReference>
<organism evidence="2 3">
    <name type="scientific">Acidianus bottle-shaped virus 3 strain ABV3</name>
    <dbReference type="NCBI Taxonomy" id="1732174"/>
    <lineage>
        <taxon>Viruses</taxon>
        <taxon>Viruses incertae sedis</taxon>
        <taxon>Ampullaviridae</taxon>
        <taxon>Bottigliavirus</taxon>
        <taxon>Bottigliavirus krisuvikense</taxon>
        <taxon>Bottigliavirus ABV3</taxon>
    </lineage>
</organism>
<dbReference type="KEGG" id="vg:26625104"/>
<sequence length="254" mass="29628">MAKTQVIKEIPLKGNHKIVIKGNQIFVDGIKLDVHTYGTTDLNKLEQLIKQNETEIIHAIEVLKSLKKLIEDEKDKIKGYQEKLKEMILNTKPISLFNFSSTKVCSHVDYSESWVKFLAEHFRVFINSDYNISCYVSKVSEKIGEVRMDVSIGVIQNKNHVHIELNKFTVLHLENVPIEQVLSFFNEISENKDKLSEVIGLMNNVYKYFWSKDKFTLTYYELGGVFIDIIDHSYRDEQEEEPEYVENDEDTPVE</sequence>
<protein>
    <submittedName>
        <fullName evidence="2">Uncharacterized protein</fullName>
    </submittedName>
</protein>
<proteinExistence type="predicted"/>
<dbReference type="GeneID" id="26625104"/>
<reference evidence="2 3" key="1">
    <citation type="journal article" date="2015" name="Environ. Microbiol.">
        <title>Novel viral genomes identified from six metagenomes reveal wide distribution of archaeal viruses and high viral diversity in terrestrial hot springs.</title>
        <authorList>
            <person name="Gudbergsdottir S.R."/>
            <person name="Menzel P."/>
            <person name="Krogh A."/>
            <person name="Young M."/>
            <person name="Peng X."/>
        </authorList>
    </citation>
    <scope>NUCLEOTIDE SEQUENCE [LARGE SCALE GENOMIC DNA]</scope>
    <source>
        <strain evidence="2 3">ABV3</strain>
    </source>
</reference>
<evidence type="ECO:0000313" key="3">
    <source>
        <dbReference type="Proteomes" id="UP000202152"/>
    </source>
</evidence>
<accession>A0A0N9PCQ1</accession>